<keyword evidence="3" id="KW-1185">Reference proteome</keyword>
<feature type="region of interest" description="Disordered" evidence="1">
    <location>
        <begin position="58"/>
        <end position="121"/>
    </location>
</feature>
<feature type="compositionally biased region" description="Low complexity" evidence="1">
    <location>
        <begin position="254"/>
        <end position="266"/>
    </location>
</feature>
<organism evidence="2 3">
    <name type="scientific">Symbiodinium necroappetens</name>
    <dbReference type="NCBI Taxonomy" id="1628268"/>
    <lineage>
        <taxon>Eukaryota</taxon>
        <taxon>Sar</taxon>
        <taxon>Alveolata</taxon>
        <taxon>Dinophyceae</taxon>
        <taxon>Suessiales</taxon>
        <taxon>Symbiodiniaceae</taxon>
        <taxon>Symbiodinium</taxon>
    </lineage>
</organism>
<comment type="caution">
    <text evidence="2">The sequence shown here is derived from an EMBL/GenBank/DDBJ whole genome shotgun (WGS) entry which is preliminary data.</text>
</comment>
<dbReference type="Proteomes" id="UP000601435">
    <property type="component" value="Unassembled WGS sequence"/>
</dbReference>
<dbReference type="EMBL" id="CAJNJA010029676">
    <property type="protein sequence ID" value="CAE7632561.1"/>
    <property type="molecule type" value="Genomic_DNA"/>
</dbReference>
<feature type="compositionally biased region" description="Low complexity" evidence="1">
    <location>
        <begin position="89"/>
        <end position="99"/>
    </location>
</feature>
<proteinExistence type="predicted"/>
<feature type="region of interest" description="Disordered" evidence="1">
    <location>
        <begin position="498"/>
        <end position="519"/>
    </location>
</feature>
<reference evidence="2" key="1">
    <citation type="submission" date="2021-02" db="EMBL/GenBank/DDBJ databases">
        <authorList>
            <person name="Dougan E. K."/>
            <person name="Rhodes N."/>
            <person name="Thang M."/>
            <person name="Chan C."/>
        </authorList>
    </citation>
    <scope>NUCLEOTIDE SEQUENCE</scope>
</reference>
<feature type="compositionally biased region" description="Low complexity" evidence="1">
    <location>
        <begin position="109"/>
        <end position="118"/>
    </location>
</feature>
<name>A0A812VME2_9DINO</name>
<evidence type="ECO:0000313" key="2">
    <source>
        <dbReference type="EMBL" id="CAE7632561.1"/>
    </source>
</evidence>
<gene>
    <name evidence="2" type="ORF">SNEC2469_LOCUS17830</name>
</gene>
<feature type="compositionally biased region" description="Polar residues" evidence="1">
    <location>
        <begin position="893"/>
        <end position="902"/>
    </location>
</feature>
<protein>
    <submittedName>
        <fullName evidence="2">Uncharacterized protein</fullName>
    </submittedName>
</protein>
<evidence type="ECO:0000256" key="1">
    <source>
        <dbReference type="SAM" id="MobiDB-lite"/>
    </source>
</evidence>
<sequence>MISYPCYASRDWWSTLFARGSGRSSQWHAACLNRLPDFPVTLPSSASLPELGPLSDDCLPEALPARPNLPVLPSPQGDTTRGSDADTGLESLSSESSESSADEVPVQDAPSAPAAPKATAPPPSASVSAFGFLWNARSNVVHVAMQTEPTALRSKSFEIHGSTVWLRPLCGARTHQLDTDSFCATAGAAFAFVLANLAALAMADPVNHEIPEGFFLTEEDEGALAEALSITDAAPAASGSAMSDTLPSPGGAWTVPDPAPTDTTPPLVGPDSGSGSSYLAGLRLATITRLPSLLLGASGPATGILLPFPYLPFWSARVHLTGNSLMDCPFCPLMSVTVSSPFFTRWSSARWDKHEWCWRHRQALRLIRISVPLPVVFPAVTVSVAVPCRSRFFLLKSSPSTASRLPGMSVRPRLDDPAALVALLDQLSASPAVRSALSAKGFASLGSLAFAVSDCSDADEVRLFVRSTLSISDTDDAALVSADSSCLRRLLFEASSAAPPKPALGSGAPSPAPTPSASSAKIAVPDLLHLRKSFLAKCPGELLTPDSAPSVDFLSLLKNHHDSQQSLWIPWRQRTSESDATRWEEARRPRNDRQLLRSLLDSDAEPSSASVNLNMQGPPDPVLRRSLSLFATALAMLDFVHLATIKKFNDRFLHLSLTPPMDTSLRGPSLQEIVLSELIRDHGWSLSDSLNEVAFCRGEVANLLQARPPLSTARPHTEPTISLRLLFRCRPRWHRTLLGPRRRLLRSRNLAPTLSRLRLALCRPPLQASGLPVTLIFLCLCRHRLLLSPPVPTPAVPPKRLFLDLFAGAASPVSNCIARLGCARLEPVDVLVGPAHDLLNDSTFANLQRLCSSGLVGVAAAAPPCSAFSRARLRPGGPPPVRTLSHPKGIPHPTTSQVKELQTSSLLHSRTRFLLH</sequence>
<dbReference type="AlphaFoldDB" id="A0A812VME2"/>
<accession>A0A812VME2</accession>
<feature type="region of interest" description="Disordered" evidence="1">
    <location>
        <begin position="238"/>
        <end position="270"/>
    </location>
</feature>
<feature type="region of interest" description="Disordered" evidence="1">
    <location>
        <begin position="876"/>
        <end position="902"/>
    </location>
</feature>
<evidence type="ECO:0000313" key="3">
    <source>
        <dbReference type="Proteomes" id="UP000601435"/>
    </source>
</evidence>